<keyword evidence="7" id="KW-1185">Reference proteome</keyword>
<evidence type="ECO:0000256" key="1">
    <source>
        <dbReference type="ARBA" id="ARBA00022617"/>
    </source>
</evidence>
<proteinExistence type="predicted"/>
<dbReference type="Proteomes" id="UP001163624">
    <property type="component" value="Chromosome"/>
</dbReference>
<evidence type="ECO:0000256" key="3">
    <source>
        <dbReference type="ARBA" id="ARBA00023004"/>
    </source>
</evidence>
<feature type="domain" description="Cytochrome c" evidence="5">
    <location>
        <begin position="456"/>
        <end position="544"/>
    </location>
</feature>
<protein>
    <recommendedName>
        <fullName evidence="5">Cytochrome c domain-containing protein</fullName>
    </recommendedName>
</protein>
<reference evidence="6" key="1">
    <citation type="submission" date="2022-11" db="EMBL/GenBank/DDBJ databases">
        <title>Pseudomonas triclosanedens sp. nov., a triclosan degrader isolated from activated sludge.</title>
        <authorList>
            <person name="Yin Y."/>
            <person name="Lu Z."/>
        </authorList>
    </citation>
    <scope>NUCLEOTIDE SEQUENCE</scope>
    <source>
        <strain evidence="6">ZM23</strain>
    </source>
</reference>
<dbReference type="PROSITE" id="PS51007">
    <property type="entry name" value="CYTC"/>
    <property type="match status" value="1"/>
</dbReference>
<evidence type="ECO:0000313" key="7">
    <source>
        <dbReference type="Proteomes" id="UP001163624"/>
    </source>
</evidence>
<evidence type="ECO:0000256" key="2">
    <source>
        <dbReference type="ARBA" id="ARBA00022723"/>
    </source>
</evidence>
<gene>
    <name evidence="6" type="ORF">OU419_13765</name>
</gene>
<keyword evidence="3 4" id="KW-0408">Iron</keyword>
<keyword evidence="1 4" id="KW-0349">Heme</keyword>
<dbReference type="EMBL" id="CP113432">
    <property type="protein sequence ID" value="WAI52268.1"/>
    <property type="molecule type" value="Genomic_DNA"/>
</dbReference>
<evidence type="ECO:0000259" key="5">
    <source>
        <dbReference type="PROSITE" id="PS51007"/>
    </source>
</evidence>
<name>A0ABY7A584_9PSED</name>
<dbReference type="InterPro" id="IPR009056">
    <property type="entry name" value="Cyt_c-like_dom"/>
</dbReference>
<sequence>MVGQQGFRIALILAATLLCSACDKPTEDEASRAGLSEKNFPQADEPYFKDMDNGVSLTPDQEQGRNMWLVWSGGNDRFWDTMGRPTLGGFDLLKIVAPPPGSDLQRGQRWKVLGLVNEPCFDAAASGDPSRFGLRLDVRRADCPPDPFANAQKYPGVKIGARGQTYKDGSMLPVGSYYGEPTGIVGLRLFTNPDFDEAAKAAWDPQRYYNDPAYYSNPNLVRPYRVGMSCGFCHVGPSPVNPPCDPENPQWANLNSTVGAQYMWVDRLFIIEPNKANFMYQLVKTYRPGSMDTSLVSTDNINNPRTMNAVYSLQARLEVGKRLGHEQLAGGEQNNRQFNDFLSEGWLTGLYRKPDQVWTPHVLKDGSDSVGALGALNRVYINIGLFSEEWLQHFNAVVGGKPITPFEIAVAEKHSAYWRATEQGTIKTAQFFLAAAKPDHLADAPGGDAYLSHDAAVLAHGREVFANTCARCHSSKSPKPPAELVVDGCNGPNYMSCFAKWWKWTQTDDYKRQMRDIVGAPDFLDGNYLSSDARIPSTLLRTNVCSPLATNALAGNIWNDFSSNSYKSLPSVGKVTLRDPFDGHAWSYTMPAGGRGYTRVPSLISAWSTAPFLLNNAVGPFNGDPSVKGRMAVFDASIEQMLWPERRLRDAELGDRVDGMIDRTDQRSFIMLPPHYVEQIRKVAGPAGEKLLDSLQDKDGFLRLGPIPQGMPVNLLANVQPLAESSKPEDLVEHYGQLLKLLVKIKGDLLTLPQDADDAALREHFADARAGLMALNKCPDFVVNRGHYFGTAQFNQTEGLSEDEKAFGTEPVLSDDDKRALIEFIKTL</sequence>
<keyword evidence="2 4" id="KW-0479">Metal-binding</keyword>
<dbReference type="InterPro" id="IPR036909">
    <property type="entry name" value="Cyt_c-like_dom_sf"/>
</dbReference>
<organism evidence="6 7">
    <name type="scientific">Pseudomonas triclosanedens</name>
    <dbReference type="NCBI Taxonomy" id="2961893"/>
    <lineage>
        <taxon>Bacteria</taxon>
        <taxon>Pseudomonadati</taxon>
        <taxon>Pseudomonadota</taxon>
        <taxon>Gammaproteobacteria</taxon>
        <taxon>Pseudomonadales</taxon>
        <taxon>Pseudomonadaceae</taxon>
        <taxon>Pseudomonas</taxon>
    </lineage>
</organism>
<evidence type="ECO:0000313" key="6">
    <source>
        <dbReference type="EMBL" id="WAI52268.1"/>
    </source>
</evidence>
<evidence type="ECO:0000256" key="4">
    <source>
        <dbReference type="PROSITE-ProRule" id="PRU00433"/>
    </source>
</evidence>
<accession>A0ABY7A584</accession>
<dbReference type="RefSeq" id="WP_254474273.1">
    <property type="nucleotide sequence ID" value="NZ_CP113432.1"/>
</dbReference>
<dbReference type="SUPFAM" id="SSF46626">
    <property type="entry name" value="Cytochrome c"/>
    <property type="match status" value="2"/>
</dbReference>